<dbReference type="Pfam" id="PF00702">
    <property type="entry name" value="Hydrolase"/>
    <property type="match status" value="1"/>
</dbReference>
<protein>
    <submittedName>
        <fullName evidence="1">HAD-IA family hydrolase</fullName>
    </submittedName>
</protein>
<dbReference type="InterPro" id="IPR006439">
    <property type="entry name" value="HAD-SF_hydro_IA"/>
</dbReference>
<dbReference type="EMBL" id="CP054056">
    <property type="protein sequence ID" value="QKJ25731.1"/>
    <property type="molecule type" value="Genomic_DNA"/>
</dbReference>
<gene>
    <name evidence="1" type="ORF">HRU87_06100</name>
</gene>
<keyword evidence="1" id="KW-0378">Hydrolase</keyword>
<reference evidence="1 2" key="1">
    <citation type="submission" date="2020-05" db="EMBL/GenBank/DDBJ databases">
        <title>Aquirufa sp. strain 15G-AUS-rot a new Aquirufa species.</title>
        <authorList>
            <person name="Pitt A."/>
            <person name="Hahn M.W."/>
        </authorList>
    </citation>
    <scope>NUCLEOTIDE SEQUENCE [LARGE SCALE GENOMIC DNA]</scope>
    <source>
        <strain evidence="1 2">15G-AUS-rot</strain>
    </source>
</reference>
<dbReference type="InterPro" id="IPR036412">
    <property type="entry name" value="HAD-like_sf"/>
</dbReference>
<evidence type="ECO:0000313" key="1">
    <source>
        <dbReference type="EMBL" id="QKJ25731.1"/>
    </source>
</evidence>
<sequence>MRSYFKGLLFDNDGVLVDSMPGAISAWRTWGEKYHPGFELTSDHHGKRAQDLVLSMMGAELFKEADDYINSLEQELAHLTIPLAGSVELTTSMKPGTWTVVTSANPNLARARLTAAGIPIPAEIVTAWDVEKGKPDPEPYLKGASNLGFDIADCVVFEDAASGIQAGLDAGAGLLVGVTEHALDTKADIVVRSLAGITFQDGELVIPDNIRLR</sequence>
<dbReference type="KEGG" id="aqg:HRU87_06100"/>
<name>A0A7D4TJJ5_9MICO</name>
<accession>A0A7D4TJJ5</accession>
<dbReference type="GO" id="GO:0050308">
    <property type="term" value="F:sugar-phosphatase activity"/>
    <property type="evidence" value="ECO:0007669"/>
    <property type="project" value="TreeGrafter"/>
</dbReference>
<proteinExistence type="predicted"/>
<dbReference type="InterPro" id="IPR023214">
    <property type="entry name" value="HAD_sf"/>
</dbReference>
<dbReference type="InterPro" id="IPR051806">
    <property type="entry name" value="HAD-like_SPP"/>
</dbReference>
<dbReference type="SFLD" id="SFLDG01129">
    <property type="entry name" value="C1.5:_HAD__Beta-PGM__Phosphata"/>
    <property type="match status" value="1"/>
</dbReference>
<dbReference type="RefSeq" id="WP_173494028.1">
    <property type="nucleotide sequence ID" value="NZ_CP054056.1"/>
</dbReference>
<dbReference type="Gene3D" id="3.40.50.1000">
    <property type="entry name" value="HAD superfamily/HAD-like"/>
    <property type="match status" value="1"/>
</dbReference>
<dbReference type="InterPro" id="IPR023198">
    <property type="entry name" value="PGP-like_dom2"/>
</dbReference>
<organism evidence="1 2">
    <name type="scientific">Aquiluna borgnonia</name>
    <dbReference type="NCBI Taxonomy" id="2499157"/>
    <lineage>
        <taxon>Bacteria</taxon>
        <taxon>Bacillati</taxon>
        <taxon>Actinomycetota</taxon>
        <taxon>Actinomycetes</taxon>
        <taxon>Micrococcales</taxon>
        <taxon>Microbacteriaceae</taxon>
        <taxon>Luna cluster</taxon>
        <taxon>Luna-1 subcluster</taxon>
        <taxon>Aquiluna</taxon>
    </lineage>
</organism>
<dbReference type="SFLD" id="SFLDS00003">
    <property type="entry name" value="Haloacid_Dehalogenase"/>
    <property type="match status" value="1"/>
</dbReference>
<evidence type="ECO:0000313" key="2">
    <source>
        <dbReference type="Proteomes" id="UP000501003"/>
    </source>
</evidence>
<keyword evidence="2" id="KW-1185">Reference proteome</keyword>
<dbReference type="PANTHER" id="PTHR43481:SF4">
    <property type="entry name" value="GLYCEROL-1-PHOSPHATE PHOSPHOHYDROLASE 1-RELATED"/>
    <property type="match status" value="1"/>
</dbReference>
<dbReference type="SUPFAM" id="SSF56784">
    <property type="entry name" value="HAD-like"/>
    <property type="match status" value="1"/>
</dbReference>
<dbReference type="NCBIfam" id="TIGR01509">
    <property type="entry name" value="HAD-SF-IA-v3"/>
    <property type="match status" value="1"/>
</dbReference>
<dbReference type="Proteomes" id="UP000501003">
    <property type="component" value="Chromosome"/>
</dbReference>
<dbReference type="Gene3D" id="1.10.150.240">
    <property type="entry name" value="Putative phosphatase, domain 2"/>
    <property type="match status" value="1"/>
</dbReference>
<dbReference type="AlphaFoldDB" id="A0A7D4TJJ5"/>
<dbReference type="PANTHER" id="PTHR43481">
    <property type="entry name" value="FRUCTOSE-1-PHOSPHATE PHOSPHATASE"/>
    <property type="match status" value="1"/>
</dbReference>